<protein>
    <submittedName>
        <fullName evidence="1">Uncharacterized protein</fullName>
    </submittedName>
</protein>
<evidence type="ECO:0000313" key="1">
    <source>
        <dbReference type="EMBL" id="KAK4011166.1"/>
    </source>
</evidence>
<accession>A0ABQ9ZE23</accession>
<dbReference type="EMBL" id="JAOYFB010000003">
    <property type="protein sequence ID" value="KAK4011166.1"/>
    <property type="molecule type" value="Genomic_DNA"/>
</dbReference>
<comment type="caution">
    <text evidence="1">The sequence shown here is derived from an EMBL/GenBank/DDBJ whole genome shotgun (WGS) entry which is preliminary data.</text>
</comment>
<gene>
    <name evidence="1" type="ORF">OUZ56_020280</name>
</gene>
<evidence type="ECO:0000313" key="2">
    <source>
        <dbReference type="Proteomes" id="UP001234178"/>
    </source>
</evidence>
<organism evidence="1 2">
    <name type="scientific">Daphnia magna</name>
    <dbReference type="NCBI Taxonomy" id="35525"/>
    <lineage>
        <taxon>Eukaryota</taxon>
        <taxon>Metazoa</taxon>
        <taxon>Ecdysozoa</taxon>
        <taxon>Arthropoda</taxon>
        <taxon>Crustacea</taxon>
        <taxon>Branchiopoda</taxon>
        <taxon>Diplostraca</taxon>
        <taxon>Cladocera</taxon>
        <taxon>Anomopoda</taxon>
        <taxon>Daphniidae</taxon>
        <taxon>Daphnia</taxon>
    </lineage>
</organism>
<sequence length="116" mass="13164">MDKLTNNWNTTVADYVNCKGRHESCLQTAIGYSLASFNQCELAVLDNRQCLLHLMTKSSESQMILKSKFEFTAQFGSCAPEPVFILAEKKKLTIKRRIVQTLGRTTWTARTSEAKQ</sequence>
<name>A0ABQ9ZE23_9CRUS</name>
<reference evidence="1 2" key="1">
    <citation type="journal article" date="2023" name="Nucleic Acids Res.">
        <title>The hologenome of Daphnia magna reveals possible DNA methylation and microbiome-mediated evolution of the host genome.</title>
        <authorList>
            <person name="Chaturvedi A."/>
            <person name="Li X."/>
            <person name="Dhandapani V."/>
            <person name="Marshall H."/>
            <person name="Kissane S."/>
            <person name="Cuenca-Cambronero M."/>
            <person name="Asole G."/>
            <person name="Calvet F."/>
            <person name="Ruiz-Romero M."/>
            <person name="Marangio P."/>
            <person name="Guigo R."/>
            <person name="Rago D."/>
            <person name="Mirbahai L."/>
            <person name="Eastwood N."/>
            <person name="Colbourne J.K."/>
            <person name="Zhou J."/>
            <person name="Mallon E."/>
            <person name="Orsini L."/>
        </authorList>
    </citation>
    <scope>NUCLEOTIDE SEQUENCE [LARGE SCALE GENOMIC DNA]</scope>
    <source>
        <strain evidence="1">LRV0_1</strain>
    </source>
</reference>
<keyword evidence="2" id="KW-1185">Reference proteome</keyword>
<dbReference type="Proteomes" id="UP001234178">
    <property type="component" value="Unassembled WGS sequence"/>
</dbReference>
<proteinExistence type="predicted"/>